<proteinExistence type="predicted"/>
<dbReference type="KEGG" id="tact:SG35_019725"/>
<reference evidence="3 4" key="1">
    <citation type="journal article" date="2015" name="Genome Announc.">
        <title>Draft Genome Sequences of Marine Isolates of Thalassomonas viridans and Thalassomonas actiniarum.</title>
        <authorList>
            <person name="Olonade I."/>
            <person name="van Zyl L.J."/>
            <person name="Trindade M."/>
        </authorList>
    </citation>
    <scope>NUCLEOTIDE SEQUENCE [LARGE SCALE GENOMIC DNA]</scope>
    <source>
        <strain evidence="3 4">A5K-106</strain>
    </source>
</reference>
<evidence type="ECO:0000313" key="3">
    <source>
        <dbReference type="EMBL" id="WDD97530.1"/>
    </source>
</evidence>
<feature type="domain" description="Beta-lactamase-related" evidence="2">
    <location>
        <begin position="38"/>
        <end position="341"/>
    </location>
</feature>
<evidence type="ECO:0000256" key="1">
    <source>
        <dbReference type="SAM" id="SignalP"/>
    </source>
</evidence>
<dbReference type="SUPFAM" id="SSF56601">
    <property type="entry name" value="beta-lactamase/transpeptidase-like"/>
    <property type="match status" value="1"/>
</dbReference>
<dbReference type="PANTHER" id="PTHR46825">
    <property type="entry name" value="D-ALANYL-D-ALANINE-CARBOXYPEPTIDASE/ENDOPEPTIDASE AMPH"/>
    <property type="match status" value="1"/>
</dbReference>
<dbReference type="Gene3D" id="3.40.710.10">
    <property type="entry name" value="DD-peptidase/beta-lactamase superfamily"/>
    <property type="match status" value="1"/>
</dbReference>
<protein>
    <submittedName>
        <fullName evidence="3">Beta-lactamase family protein</fullName>
    </submittedName>
</protein>
<dbReference type="Pfam" id="PF00144">
    <property type="entry name" value="Beta-lactamase"/>
    <property type="match status" value="1"/>
</dbReference>
<reference evidence="3 4" key="2">
    <citation type="journal article" date="2022" name="Mar. Drugs">
        <title>Bioassay-Guided Fractionation Leads to the Detection of Cholic Acid Generated by the Rare Thalassomonas sp.</title>
        <authorList>
            <person name="Pheiffer F."/>
            <person name="Schneider Y.K."/>
            <person name="Hansen E.H."/>
            <person name="Andersen J.H."/>
            <person name="Isaksson J."/>
            <person name="Busche T."/>
            <person name="R C."/>
            <person name="Kalinowski J."/>
            <person name="Zyl L.V."/>
            <person name="Trindade M."/>
        </authorList>
    </citation>
    <scope>NUCLEOTIDE SEQUENCE [LARGE SCALE GENOMIC DNA]</scope>
    <source>
        <strain evidence="3 4">A5K-106</strain>
    </source>
</reference>
<dbReference type="AlphaFoldDB" id="A0AAE9YLQ7"/>
<keyword evidence="4" id="KW-1185">Reference proteome</keyword>
<dbReference type="Proteomes" id="UP000032568">
    <property type="component" value="Chromosome"/>
</dbReference>
<accession>A0AAE9YLQ7</accession>
<name>A0AAE9YLQ7_9GAMM</name>
<dbReference type="InterPro" id="IPR001466">
    <property type="entry name" value="Beta-lactam-related"/>
</dbReference>
<keyword evidence="1" id="KW-0732">Signal</keyword>
<gene>
    <name evidence="3" type="ORF">SG35_019725</name>
</gene>
<sequence length="362" mass="40390">MMKINTYLTALCLWVMSVAVVAAPGGELAAWTKDAEKNHFNGVVLVALGGEIKLKRGYGIADKENKRAFSADTVFDILSVTKQFTAAAILKLEEKGLLSVNDPIERFFSQVPNDKRMITLHQLLTHTSGLQSDFKEDYEVVSRNDLINGALHSTLTSTPGSNYEYSNLGYSLLGIIIEKISGVSYEKFLNEHLFAPAGMSDTGYKIPQWPSQNLIVGYDGNSRWGTPLEHEWAEDGPWWNLKANGGLLSTLTDLHKWHVALSGKTMLTDASKLKLFSPHVAENEAATSHYGYGWAVFKTKRNTNLIAHNGGNPYFFSDFRRYTDENILILFATNDRSKKNFKLYGRLIKAAIADLNRTQEEG</sequence>
<dbReference type="RefSeq" id="WP_053042920.1">
    <property type="nucleotide sequence ID" value="NZ_CP059735.1"/>
</dbReference>
<dbReference type="EMBL" id="CP059735">
    <property type="protein sequence ID" value="WDD97530.1"/>
    <property type="molecule type" value="Genomic_DNA"/>
</dbReference>
<dbReference type="InterPro" id="IPR050491">
    <property type="entry name" value="AmpC-like"/>
</dbReference>
<dbReference type="InterPro" id="IPR012338">
    <property type="entry name" value="Beta-lactam/transpept-like"/>
</dbReference>
<dbReference type="PANTHER" id="PTHR46825:SF9">
    <property type="entry name" value="BETA-LACTAMASE-RELATED DOMAIN-CONTAINING PROTEIN"/>
    <property type="match status" value="1"/>
</dbReference>
<evidence type="ECO:0000313" key="4">
    <source>
        <dbReference type="Proteomes" id="UP000032568"/>
    </source>
</evidence>
<evidence type="ECO:0000259" key="2">
    <source>
        <dbReference type="Pfam" id="PF00144"/>
    </source>
</evidence>
<feature type="chain" id="PRO_5041908781" evidence="1">
    <location>
        <begin position="23"/>
        <end position="362"/>
    </location>
</feature>
<organism evidence="3 4">
    <name type="scientific">Thalassomonas actiniarum</name>
    <dbReference type="NCBI Taxonomy" id="485447"/>
    <lineage>
        <taxon>Bacteria</taxon>
        <taxon>Pseudomonadati</taxon>
        <taxon>Pseudomonadota</taxon>
        <taxon>Gammaproteobacteria</taxon>
        <taxon>Alteromonadales</taxon>
        <taxon>Colwelliaceae</taxon>
        <taxon>Thalassomonas</taxon>
    </lineage>
</organism>
<feature type="signal peptide" evidence="1">
    <location>
        <begin position="1"/>
        <end position="22"/>
    </location>
</feature>